<evidence type="ECO:0000313" key="12">
    <source>
        <dbReference type="EMBL" id="CAH0560178.1"/>
    </source>
</evidence>
<dbReference type="FunFam" id="2.10.25.10:FF:000063">
    <property type="entry name" value="Slit guidance ligand 2"/>
    <property type="match status" value="1"/>
</dbReference>
<dbReference type="InterPro" id="IPR001881">
    <property type="entry name" value="EGF-like_Ca-bd_dom"/>
</dbReference>
<dbReference type="Pfam" id="PF07699">
    <property type="entry name" value="Ephrin_rec_like"/>
    <property type="match status" value="2"/>
</dbReference>
<dbReference type="PRINTS" id="PR00453">
    <property type="entry name" value="VWFADOMAIN"/>
</dbReference>
<dbReference type="SMART" id="SM00032">
    <property type="entry name" value="CCP"/>
    <property type="match status" value="9"/>
</dbReference>
<evidence type="ECO:0000256" key="3">
    <source>
        <dbReference type="ARBA" id="ARBA00022729"/>
    </source>
</evidence>
<dbReference type="CDD" id="cd00054">
    <property type="entry name" value="EGF_CA"/>
    <property type="match status" value="4"/>
</dbReference>
<keyword evidence="4" id="KW-0677">Repeat</keyword>
<dbReference type="Pfam" id="PF00092">
    <property type="entry name" value="VWA"/>
    <property type="match status" value="1"/>
</dbReference>
<evidence type="ECO:0000259" key="10">
    <source>
        <dbReference type="PROSITE" id="PS00022"/>
    </source>
</evidence>
<dbReference type="InterPro" id="IPR030476">
    <property type="entry name" value="Pentaxin_CS"/>
</dbReference>
<dbReference type="PROSITE" id="PS01186">
    <property type="entry name" value="EGF_2"/>
    <property type="match status" value="4"/>
</dbReference>
<dbReference type="CDD" id="cd00033">
    <property type="entry name" value="CCP"/>
    <property type="match status" value="7"/>
</dbReference>
<feature type="transmembrane region" description="Helical" evidence="9">
    <location>
        <begin position="36"/>
        <end position="55"/>
    </location>
</feature>
<dbReference type="PANTHER" id="PTHR46393">
    <property type="entry name" value="SUSHI DOMAIN-CONTAINING PROTEIN"/>
    <property type="match status" value="1"/>
</dbReference>
<gene>
    <name evidence="12" type="ORF">MELIAE_LOCUS9977</name>
</gene>
<evidence type="ECO:0000313" key="13">
    <source>
        <dbReference type="Proteomes" id="UP001154078"/>
    </source>
</evidence>
<evidence type="ECO:0000259" key="11">
    <source>
        <dbReference type="PROSITE" id="PS01186"/>
    </source>
</evidence>
<feature type="transmembrane region" description="Helical" evidence="9">
    <location>
        <begin position="445"/>
        <end position="462"/>
    </location>
</feature>
<dbReference type="SMART" id="SM00327">
    <property type="entry name" value="VWA"/>
    <property type="match status" value="1"/>
</dbReference>
<evidence type="ECO:0000256" key="5">
    <source>
        <dbReference type="ARBA" id="ARBA00023157"/>
    </source>
</evidence>
<proteinExistence type="predicted"/>
<evidence type="ECO:0000256" key="8">
    <source>
        <dbReference type="SAM" id="MobiDB-lite"/>
    </source>
</evidence>
<dbReference type="OrthoDB" id="6515930at2759"/>
<evidence type="ECO:0000256" key="1">
    <source>
        <dbReference type="ARBA" id="ARBA00022536"/>
    </source>
</evidence>
<organism evidence="12 13">
    <name type="scientific">Brassicogethes aeneus</name>
    <name type="common">Rape pollen beetle</name>
    <name type="synonym">Meligethes aeneus</name>
    <dbReference type="NCBI Taxonomy" id="1431903"/>
    <lineage>
        <taxon>Eukaryota</taxon>
        <taxon>Metazoa</taxon>
        <taxon>Ecdysozoa</taxon>
        <taxon>Arthropoda</taxon>
        <taxon>Hexapoda</taxon>
        <taxon>Insecta</taxon>
        <taxon>Pterygota</taxon>
        <taxon>Neoptera</taxon>
        <taxon>Endopterygota</taxon>
        <taxon>Coleoptera</taxon>
        <taxon>Polyphaga</taxon>
        <taxon>Cucujiformia</taxon>
        <taxon>Nitidulidae</taxon>
        <taxon>Meligethinae</taxon>
        <taxon>Brassicogethes</taxon>
    </lineage>
</organism>
<evidence type="ECO:0000256" key="7">
    <source>
        <dbReference type="SAM" id="Coils"/>
    </source>
</evidence>
<dbReference type="SUPFAM" id="SSF57196">
    <property type="entry name" value="EGF/Laminin"/>
    <property type="match status" value="2"/>
</dbReference>
<feature type="transmembrane region" description="Helical" evidence="9">
    <location>
        <begin position="416"/>
        <end position="433"/>
    </location>
</feature>
<sequence>MDQTSNGKVTHITKEPIKRRRLRVGDPDFEPPDGGWGWFVIFACGFSNCCIFPMFQQFGLIFREKFEYLGITTTQTTTIINLNLAFNACVGSGIGITQAANCLALNTYFKKRRRIATGLSWTTTGLGPIVWPYIITYLKEPYGMEGTLMIFSAFSLHGFMCALMLHPVEWHTKYRDVDKDPEAAKLLVGGDDMDPRPLSKAKSKSRSIFSSQVIYSNDDPVYQGCEIHDTGTPNILKGNEWYSQNISQVGSRVSLSSNKMSKPNSTMPSKRPSYNNLFDARSKKTSNVNLSVDGKRERKRSVNRAPIREDIEETFKQDNNYLQVYASEKDVLKTAAKKLAEYKEEEDKKQTEVIEDGKPRTTWEKIVDVFDLTLLKDPVFLNLMIGIIIANFAELNFSILTPMVLKQFKFFEYQTATYMSLLGAMDLVVRFLAPFAAEKLDWSNKVFFLIGVMSMALGRVVHTQTYGVGLFTAALIGAGKGLRTVFMALIVPQYVPIQRLPAATGLHLATSGILFIAIGPVVVVLFINIYAEKINWDTLKNYSGFLNFGEKSNKLNKDGLENAIFKSKIDILGEIFKKNIDDLKKNNKLDLIFLVDASSSVGDKNFKSELKFVKKLLSDITVDYNHTRIAVVTFSSSNNINVNIDEISQPSKDHNKCLLLNTQLGNIDYKGGDTYTLGAFKAAQTIFKNGHRNNTKQALFLITDGYSNGGDPVPLAEDLKDQQIQIYTIGIENGNYKELYDLSSSPGERYSYLLDSFEEFESLARRALHVDLKNGDYVPLGVSNPCDGLCTGGDCCDVNALCSCGTTTGHYKCICKLGYYGSGLQNECFPCSDSMYSDGPNTCFPCPDINHVTAVPAVGLESCKCKLGYENTKDYRCQPIKCPKIQIPQHGILVKKRECGNVLNSACGIRCEVGYTLVGKSIRLCQGNATWSGKTPSCEIKVCKTLPPPKNGSMECSHSDLELSDEVNDLPVDTTCTFTCGKGFNLKGSIERTCLPWARWDGLVTLCKPIKCSKLSSIKFATFEPNSCSLGKQDYGKNCTVICREGFKLKGPSDRVCKGKQGVWSRKMEDTVCIGTQIVRAGLLPCDYVTPPKLECPQNLTITSLPGKKYGFASWKEPNITDNSHMDVTIWMKPIFKNVSTFKFQIGETAVKYFAQDAFQNKANCTFYVTVKDDEKPTIENCIDPPIFFSDDKSGLNITWEDPYIFDNSQHVIIQSSHKFGFFPIGTTTVTYNATDDSNNSNICKINITIEEAICKPLPDPIFGYTNCTTQPNGLLCNISCSQGYEIPDESNSTTFSCDDSEPLKFYEVRNNMPECSITKVPEMSNQTGEFDINMDDDACNNNTEITNNVVVFQLKNDIFNTLSNNLCEKDCDIDLKYNCEDEQEKREEQSNIIKRDVKNFEYVPHRNRYRKKLNVKFQVRGKYIYEKNDTQITLANGQNGVLKLDKTEFLCPLGFVPRKNRCVQCPKGSFHNRTSSKCQSCPIGSYNDKLGQTLCIPCPMYHSTRKLRTKSMSECREMCPPGTFARRRIIRHKHKGQNVTLERGSLHPHCRSCKVGLYQEDYGQLHCKACPKGYTTTGYRSTNVDQCIVTAEEVCTSIKDICNNGSCVLTNEYQYGCNCFEGYYGGFCEKKITPCESSPCLNKGSCEEVNVTDFTCKCPLGYSGKYCQDFEVPCKLSCLHGGTCVESDENDFVCLCPEGFYGEFCEIPLKHCNENLCQNNSTCVEEKSTFKCICSRGFLGKRCTILPCDYQPCSTNTVCVNIMEPNASRSSFRYGSNFTLFIDLCNVKFRCLCPDGYTGENCTEKIDYCSENPCKNNGTCISETYTNTCECNKLFYGKFCEFKRETNYILEFTKYDTNNFIKMRGFTNNIREISACLWMQSQDNFNYGTLISYATSQKDNTFTLTDYTGLILYINNQYIVTDLVLNNGHWHHICASWSSINGTYKVYLDGKVVKSGENLSPNTVIPGYGSLVIGQDQDTFGGSFSQSEAYMGKMTYVDIWSRFLTNEEVLSHMNDCQNKNYGDLYAWAEILENVKGNIKVVNSSFCKGCNDPVPLYHGYINIVDNKSFYSCYEGYKLRNDFYKNGRHCTKLGMWEGIHEPHCTKVYCGFPGYTQNSNSIGKNYYFNDEVTYKCYPGFSLSGNSTITCKSDGKWYPNVPKCIGKQCPELSAPELGSLIYISEPNGDDRENNTGVEAGTQVEFICEKNTELYGENILTCLQNGNWDFETPNCSVPLTPQKIDCAILSIPPAPLNAYIDPDSLSEVENGTSDTIFYQCRVGFKIIGSNSSVCIVDGYWSEMNATCESIKCGKPTIPFKMQLKYKEEDKAIYEYGNKITFGCKKGYKLVGNDTIRCQEDTTWSTNLGECQILVSIAVNSLNLSPENGFIKRVNGNIDKRSASIGSSSDQNNNNNDNRASTTTKKPIVKSKMKRTGGGGRRRKG</sequence>
<feature type="domain" description="EGF-like" evidence="10 11">
    <location>
        <begin position="1733"/>
        <end position="1744"/>
    </location>
</feature>
<dbReference type="Proteomes" id="UP001154078">
    <property type="component" value="Chromosome 7"/>
</dbReference>
<dbReference type="InterPro" id="IPR001759">
    <property type="entry name" value="PTX_dom"/>
</dbReference>
<dbReference type="SMART" id="SM00179">
    <property type="entry name" value="EGF_CA"/>
    <property type="match status" value="4"/>
</dbReference>
<keyword evidence="13" id="KW-1185">Reference proteome</keyword>
<dbReference type="Gene3D" id="3.40.50.410">
    <property type="entry name" value="von Willebrand factor, type A domain"/>
    <property type="match status" value="1"/>
</dbReference>
<name>A0A9P0BBX1_BRAAE</name>
<dbReference type="Gene3D" id="2.10.70.10">
    <property type="entry name" value="Complement Module, domain 1"/>
    <property type="match status" value="7"/>
</dbReference>
<dbReference type="Gene3D" id="1.20.1250.20">
    <property type="entry name" value="MFS general substrate transporter like domains"/>
    <property type="match status" value="1"/>
</dbReference>
<accession>A0A9P0BBX1</accession>
<feature type="compositionally biased region" description="Low complexity" evidence="8">
    <location>
        <begin position="2402"/>
        <end position="2413"/>
    </location>
</feature>
<dbReference type="InterPro" id="IPR036259">
    <property type="entry name" value="MFS_trans_sf"/>
</dbReference>
<dbReference type="SMART" id="SM00181">
    <property type="entry name" value="EGF"/>
    <property type="match status" value="6"/>
</dbReference>
<feature type="region of interest" description="Disordered" evidence="8">
    <location>
        <begin position="2397"/>
        <end position="2440"/>
    </location>
</feature>
<dbReference type="GO" id="GO:0032991">
    <property type="term" value="C:protein-containing complex"/>
    <property type="evidence" value="ECO:0007669"/>
    <property type="project" value="UniProtKB-ARBA"/>
</dbReference>
<feature type="transmembrane region" description="Helical" evidence="9">
    <location>
        <begin position="512"/>
        <end position="531"/>
    </location>
</feature>
<dbReference type="SMART" id="SM01411">
    <property type="entry name" value="Ephrin_rec_like"/>
    <property type="match status" value="4"/>
</dbReference>
<feature type="domain" description="EGF-like" evidence="10">
    <location>
        <begin position="1830"/>
        <end position="1841"/>
    </location>
</feature>
<dbReference type="Gene3D" id="2.10.50.10">
    <property type="entry name" value="Tumor Necrosis Factor Receptor, subunit A, domain 2"/>
    <property type="match status" value="1"/>
</dbReference>
<keyword evidence="7" id="KW-0175">Coiled coil</keyword>
<dbReference type="InterPro" id="IPR000436">
    <property type="entry name" value="Sushi_SCR_CCP_dom"/>
</dbReference>
<feature type="domain" description="EGF-like" evidence="10 11">
    <location>
        <begin position="1695"/>
        <end position="1706"/>
    </location>
</feature>
<keyword evidence="2" id="KW-0768">Sushi</keyword>
<dbReference type="InterPro" id="IPR009030">
    <property type="entry name" value="Growth_fac_rcpt_cys_sf"/>
</dbReference>
<keyword evidence="5" id="KW-1015">Disulfide bond</keyword>
<keyword evidence="3" id="KW-0732">Signal</keyword>
<feature type="compositionally biased region" description="Basic residues" evidence="8">
    <location>
        <begin position="2422"/>
        <end position="2440"/>
    </location>
</feature>
<dbReference type="InterPro" id="IPR036465">
    <property type="entry name" value="vWFA_dom_sf"/>
</dbReference>
<reference evidence="12" key="1">
    <citation type="submission" date="2021-12" db="EMBL/GenBank/DDBJ databases">
        <authorList>
            <person name="King R."/>
        </authorList>
    </citation>
    <scope>NUCLEOTIDE SEQUENCE</scope>
</reference>
<dbReference type="GO" id="GO:0005509">
    <property type="term" value="F:calcium ion binding"/>
    <property type="evidence" value="ECO:0007669"/>
    <property type="project" value="InterPro"/>
</dbReference>
<keyword evidence="1" id="KW-0245">EGF-like domain</keyword>
<dbReference type="InterPro" id="IPR002035">
    <property type="entry name" value="VWF_A"/>
</dbReference>
<evidence type="ECO:0000256" key="4">
    <source>
        <dbReference type="ARBA" id="ARBA00022737"/>
    </source>
</evidence>
<keyword evidence="9" id="KW-0812">Transmembrane</keyword>
<dbReference type="CDD" id="cd01450">
    <property type="entry name" value="vWFA_subfamily_ECM"/>
    <property type="match status" value="1"/>
</dbReference>
<feature type="domain" description="EGF-like" evidence="10 11">
    <location>
        <begin position="1657"/>
        <end position="1668"/>
    </location>
</feature>
<evidence type="ECO:0000256" key="2">
    <source>
        <dbReference type="ARBA" id="ARBA00022659"/>
    </source>
</evidence>
<dbReference type="InterPro" id="IPR003410">
    <property type="entry name" value="HYR_dom"/>
</dbReference>
<dbReference type="SUPFAM" id="SSF57184">
    <property type="entry name" value="Growth factor receptor domain"/>
    <property type="match status" value="2"/>
</dbReference>
<feature type="transmembrane region" description="Helical" evidence="9">
    <location>
        <begin position="379"/>
        <end position="404"/>
    </location>
</feature>
<dbReference type="PANTHER" id="PTHR46393:SF7">
    <property type="entry name" value="COMPLEMENT C2"/>
    <property type="match status" value="1"/>
</dbReference>
<dbReference type="Pfam" id="PF00008">
    <property type="entry name" value="EGF"/>
    <property type="match status" value="3"/>
</dbReference>
<dbReference type="SUPFAM" id="SSF103473">
    <property type="entry name" value="MFS general substrate transporter"/>
    <property type="match status" value="1"/>
</dbReference>
<feature type="transmembrane region" description="Helical" evidence="9">
    <location>
        <begin position="468"/>
        <end position="491"/>
    </location>
</feature>
<keyword evidence="9" id="KW-1133">Transmembrane helix</keyword>
<dbReference type="Gene3D" id="2.60.120.200">
    <property type="match status" value="1"/>
</dbReference>
<feature type="coiled-coil region" evidence="7">
    <location>
        <begin position="325"/>
        <end position="352"/>
    </location>
</feature>
<dbReference type="InterPro" id="IPR035976">
    <property type="entry name" value="Sushi/SCR/CCP_sf"/>
</dbReference>
<dbReference type="Pfam" id="PF00084">
    <property type="entry name" value="Sushi"/>
    <property type="match status" value="7"/>
</dbReference>
<dbReference type="PROSITE" id="PS00022">
    <property type="entry name" value="EGF_1"/>
    <property type="match status" value="5"/>
</dbReference>
<dbReference type="Pfam" id="PF02494">
    <property type="entry name" value="HYR"/>
    <property type="match status" value="2"/>
</dbReference>
<protein>
    <recommendedName>
        <fullName evidence="10 11">EGF-like domain-containing protein</fullName>
    </recommendedName>
</protein>
<keyword evidence="9" id="KW-0472">Membrane</keyword>
<evidence type="ECO:0000256" key="6">
    <source>
        <dbReference type="ARBA" id="ARBA00023180"/>
    </source>
</evidence>
<feature type="compositionally biased region" description="Polar residues" evidence="8">
    <location>
        <begin position="252"/>
        <end position="276"/>
    </location>
</feature>
<dbReference type="SMART" id="SM00159">
    <property type="entry name" value="PTX"/>
    <property type="match status" value="1"/>
</dbReference>
<feature type="transmembrane region" description="Helical" evidence="9">
    <location>
        <begin position="146"/>
        <end position="165"/>
    </location>
</feature>
<feature type="domain" description="EGF-like" evidence="10 11">
    <location>
        <begin position="1618"/>
        <end position="1629"/>
    </location>
</feature>
<evidence type="ECO:0000256" key="9">
    <source>
        <dbReference type="SAM" id="Phobius"/>
    </source>
</evidence>
<dbReference type="SUPFAM" id="SSF53300">
    <property type="entry name" value="vWA-like"/>
    <property type="match status" value="1"/>
</dbReference>
<dbReference type="Gene3D" id="2.10.25.10">
    <property type="entry name" value="Laminin"/>
    <property type="match status" value="5"/>
</dbReference>
<dbReference type="FunFam" id="2.10.25.10:FF:000118">
    <property type="entry name" value="protein delta homolog 2"/>
    <property type="match status" value="1"/>
</dbReference>
<dbReference type="InterPro" id="IPR011641">
    <property type="entry name" value="Tyr-kin_ephrin_A/B_rcpt-like"/>
</dbReference>
<feature type="region of interest" description="Disordered" evidence="8">
    <location>
        <begin position="252"/>
        <end position="277"/>
    </location>
</feature>
<dbReference type="InterPro" id="IPR000742">
    <property type="entry name" value="EGF"/>
</dbReference>
<dbReference type="PROSITE" id="PS00289">
    <property type="entry name" value="PTX_1"/>
    <property type="match status" value="1"/>
</dbReference>
<dbReference type="EMBL" id="OV121138">
    <property type="protein sequence ID" value="CAH0560178.1"/>
    <property type="molecule type" value="Genomic_DNA"/>
</dbReference>
<dbReference type="SUPFAM" id="SSF57535">
    <property type="entry name" value="Complement control module/SCR domain"/>
    <property type="match status" value="8"/>
</dbReference>
<dbReference type="Pfam" id="PF00354">
    <property type="entry name" value="Pentaxin"/>
    <property type="match status" value="1"/>
</dbReference>
<dbReference type="SUPFAM" id="SSF49899">
    <property type="entry name" value="Concanavalin A-like lectins/glucanases"/>
    <property type="match status" value="1"/>
</dbReference>
<keyword evidence="6" id="KW-0325">Glycoprotein</keyword>
<dbReference type="InterPro" id="IPR013320">
    <property type="entry name" value="ConA-like_dom_sf"/>
</dbReference>
<feature type="transmembrane region" description="Helical" evidence="9">
    <location>
        <begin position="115"/>
        <end position="134"/>
    </location>
</feature>
<dbReference type="PRINTS" id="PR00895">
    <property type="entry name" value="PENTAXIN"/>
</dbReference>